<accession>A0A8J4GY45</accession>
<evidence type="ECO:0000313" key="4">
    <source>
        <dbReference type="EMBL" id="GIM16359.1"/>
    </source>
</evidence>
<feature type="coiled-coil region" evidence="1">
    <location>
        <begin position="10"/>
        <end position="58"/>
    </location>
</feature>
<feature type="compositionally biased region" description="Low complexity" evidence="2">
    <location>
        <begin position="228"/>
        <end position="248"/>
    </location>
</feature>
<feature type="region of interest" description="Disordered" evidence="2">
    <location>
        <begin position="228"/>
        <end position="306"/>
    </location>
</feature>
<dbReference type="AlphaFoldDB" id="A0A8J4GY45"/>
<comment type="caution">
    <text evidence="4">The sequence shown here is derived from an EMBL/GenBank/DDBJ whole genome shotgun (WGS) entry which is preliminary data.</text>
</comment>
<feature type="compositionally biased region" description="Low complexity" evidence="2">
    <location>
        <begin position="291"/>
        <end position="303"/>
    </location>
</feature>
<keyword evidence="1" id="KW-0175">Coiled coil</keyword>
<proteinExistence type="predicted"/>
<evidence type="ECO:0000313" key="3">
    <source>
        <dbReference type="EMBL" id="GIL92574.1"/>
    </source>
</evidence>
<organism evidence="4 5">
    <name type="scientific">Volvox reticuliferus</name>
    <dbReference type="NCBI Taxonomy" id="1737510"/>
    <lineage>
        <taxon>Eukaryota</taxon>
        <taxon>Viridiplantae</taxon>
        <taxon>Chlorophyta</taxon>
        <taxon>core chlorophytes</taxon>
        <taxon>Chlorophyceae</taxon>
        <taxon>CS clade</taxon>
        <taxon>Chlamydomonadales</taxon>
        <taxon>Volvocaceae</taxon>
        <taxon>Volvox</taxon>
    </lineage>
</organism>
<evidence type="ECO:0000313" key="6">
    <source>
        <dbReference type="Proteomes" id="UP000747110"/>
    </source>
</evidence>
<dbReference type="EMBL" id="BNCQ01000077">
    <property type="protein sequence ID" value="GIM16359.1"/>
    <property type="molecule type" value="Genomic_DNA"/>
</dbReference>
<evidence type="ECO:0000313" key="5">
    <source>
        <dbReference type="Proteomes" id="UP000722791"/>
    </source>
</evidence>
<reference evidence="4" key="1">
    <citation type="journal article" date="2021" name="Proc. Natl. Acad. Sci. U.S.A.">
        <title>Three genomes in the algal genus Volvox reveal the fate of a haploid sex-determining region after a transition to homothallism.</title>
        <authorList>
            <person name="Yamamoto K."/>
            <person name="Hamaji T."/>
            <person name="Kawai-Toyooka H."/>
            <person name="Matsuzaki R."/>
            <person name="Takahashi F."/>
            <person name="Nishimura Y."/>
            <person name="Kawachi M."/>
            <person name="Noguchi H."/>
            <person name="Minakuchi Y."/>
            <person name="Umen J.G."/>
            <person name="Toyoda A."/>
            <person name="Nozaki H."/>
        </authorList>
    </citation>
    <scope>NUCLEOTIDE SEQUENCE</scope>
    <source>
        <strain evidence="4">NIES-3785</strain>
        <strain evidence="3">NIES-3786</strain>
    </source>
</reference>
<evidence type="ECO:0000256" key="2">
    <source>
        <dbReference type="SAM" id="MobiDB-lite"/>
    </source>
</evidence>
<sequence>MKALSLHGPWAFYERKAAENERRIADLEEEVLRWKSQHDELQQKLKNVEAERKQLQDVQLPGLIADKGRSQGLIDSLQAELATERLERAEEHRHLTMEVSSLTQELQKLSADNAVLRSELAKTVHQKQLTSSKLEQIRKKLGLSESEAKAFIQELDEAKAASKALREENKELAADNTHLKQQVESRSQHCMTLIGENKRLLEQVAELRMQLQKQQGELWQAKTEQQNAMAAARQLQQQQGPGRRPPQAVVREWSEPGPAGITACKSVESGGARPAVRLAEGKQNRPPWSDTGSGKTGTTGATKPVVHIPVGVRPLGATDTAKAGVVRQALTVRNQRLVSAQQQPQQQKLDT</sequence>
<keyword evidence="6" id="KW-1185">Reference proteome</keyword>
<protein>
    <submittedName>
        <fullName evidence="4">Uncharacterized protein</fullName>
    </submittedName>
</protein>
<dbReference type="OrthoDB" id="74813at2759"/>
<evidence type="ECO:0000256" key="1">
    <source>
        <dbReference type="SAM" id="Coils"/>
    </source>
</evidence>
<name>A0A8J4GY45_9CHLO</name>
<gene>
    <name evidence="3" type="ORF">Vretifemale_20089</name>
    <name evidence="4" type="ORF">Vretimale_18968</name>
</gene>
<dbReference type="EMBL" id="BNCP01000079">
    <property type="protein sequence ID" value="GIL92574.1"/>
    <property type="molecule type" value="Genomic_DNA"/>
</dbReference>
<dbReference type="Proteomes" id="UP000722791">
    <property type="component" value="Unassembled WGS sequence"/>
</dbReference>
<feature type="coiled-coil region" evidence="1">
    <location>
        <begin position="92"/>
        <end position="119"/>
    </location>
</feature>
<dbReference type="Proteomes" id="UP000747110">
    <property type="component" value="Unassembled WGS sequence"/>
</dbReference>